<dbReference type="Pfam" id="PF01343">
    <property type="entry name" value="Peptidase_S49"/>
    <property type="match status" value="2"/>
</dbReference>
<keyword evidence="4" id="KW-0720">Serine protease</keyword>
<keyword evidence="3" id="KW-0378">Hydrolase</keyword>
<dbReference type="GO" id="GO:0006508">
    <property type="term" value="P:proteolysis"/>
    <property type="evidence" value="ECO:0007669"/>
    <property type="project" value="UniProtKB-KW"/>
</dbReference>
<keyword evidence="5" id="KW-0732">Signal</keyword>
<evidence type="ECO:0000313" key="8">
    <source>
        <dbReference type="Proteomes" id="UP000319771"/>
    </source>
</evidence>
<dbReference type="InterPro" id="IPR002142">
    <property type="entry name" value="Peptidase_S49"/>
</dbReference>
<organism evidence="7 8">
    <name type="scientific">Eiseniibacteriota bacterium</name>
    <dbReference type="NCBI Taxonomy" id="2212470"/>
    <lineage>
        <taxon>Bacteria</taxon>
        <taxon>Candidatus Eiseniibacteriota</taxon>
    </lineage>
</organism>
<reference evidence="7 8" key="1">
    <citation type="journal article" date="2019" name="Nat. Microbiol.">
        <title>Mediterranean grassland soil C-N compound turnover is dependent on rainfall and depth, and is mediated by genomically divergent microorganisms.</title>
        <authorList>
            <person name="Diamond S."/>
            <person name="Andeer P.F."/>
            <person name="Li Z."/>
            <person name="Crits-Christoph A."/>
            <person name="Burstein D."/>
            <person name="Anantharaman K."/>
            <person name="Lane K.R."/>
            <person name="Thomas B.C."/>
            <person name="Pan C."/>
            <person name="Northen T.R."/>
            <person name="Banfield J.F."/>
        </authorList>
    </citation>
    <scope>NUCLEOTIDE SEQUENCE [LARGE SCALE GENOMIC DNA]</scope>
    <source>
        <strain evidence="7">WS_11</strain>
    </source>
</reference>
<evidence type="ECO:0000313" key="7">
    <source>
        <dbReference type="EMBL" id="TMQ72124.1"/>
    </source>
</evidence>
<feature type="signal peptide" evidence="5">
    <location>
        <begin position="1"/>
        <end position="24"/>
    </location>
</feature>
<proteinExistence type="inferred from homology"/>
<feature type="domain" description="Peptidase S49" evidence="6">
    <location>
        <begin position="604"/>
        <end position="752"/>
    </location>
</feature>
<dbReference type="InterPro" id="IPR029045">
    <property type="entry name" value="ClpP/crotonase-like_dom_sf"/>
</dbReference>
<dbReference type="PANTHER" id="PTHR33209">
    <property type="entry name" value="PROTEASE 4"/>
    <property type="match status" value="1"/>
</dbReference>
<dbReference type="CDD" id="cd07023">
    <property type="entry name" value="S49_Sppa_N_C"/>
    <property type="match status" value="1"/>
</dbReference>
<dbReference type="AlphaFoldDB" id="A0A538U8A5"/>
<name>A0A538U8A5_UNCEI</name>
<dbReference type="Gene3D" id="3.90.226.10">
    <property type="entry name" value="2-enoyl-CoA Hydratase, Chain A, domain 1"/>
    <property type="match status" value="2"/>
</dbReference>
<feature type="domain" description="Peptidase S49" evidence="6">
    <location>
        <begin position="354"/>
        <end position="506"/>
    </location>
</feature>
<evidence type="ECO:0000256" key="3">
    <source>
        <dbReference type="ARBA" id="ARBA00022801"/>
    </source>
</evidence>
<gene>
    <name evidence="7" type="ORF">E6K81_08340</name>
</gene>
<dbReference type="SUPFAM" id="SSF52096">
    <property type="entry name" value="ClpP/crotonase"/>
    <property type="match status" value="2"/>
</dbReference>
<feature type="chain" id="PRO_5022073331" description="Peptidase S49 domain-containing protein" evidence="5">
    <location>
        <begin position="25"/>
        <end position="806"/>
    </location>
</feature>
<evidence type="ECO:0000256" key="4">
    <source>
        <dbReference type="ARBA" id="ARBA00022825"/>
    </source>
</evidence>
<evidence type="ECO:0000259" key="6">
    <source>
        <dbReference type="Pfam" id="PF01343"/>
    </source>
</evidence>
<comment type="caution">
    <text evidence="7">The sequence shown here is derived from an EMBL/GenBank/DDBJ whole genome shotgun (WGS) entry which is preliminary data.</text>
</comment>
<dbReference type="InterPro" id="IPR047272">
    <property type="entry name" value="S49_SppA_C"/>
</dbReference>
<dbReference type="PANTHER" id="PTHR33209:SF1">
    <property type="entry name" value="PEPTIDASE S49 DOMAIN-CONTAINING PROTEIN"/>
    <property type="match status" value="1"/>
</dbReference>
<comment type="similarity">
    <text evidence="1">Belongs to the peptidase S49 family.</text>
</comment>
<keyword evidence="2" id="KW-0645">Protease</keyword>
<dbReference type="Proteomes" id="UP000319771">
    <property type="component" value="Unassembled WGS sequence"/>
</dbReference>
<dbReference type="EMBL" id="VBPB01000120">
    <property type="protein sequence ID" value="TMQ72124.1"/>
    <property type="molecule type" value="Genomic_DNA"/>
</dbReference>
<evidence type="ECO:0000256" key="5">
    <source>
        <dbReference type="SAM" id="SignalP"/>
    </source>
</evidence>
<sequence length="806" mass="87011">MSRRPILILALLALAARAPSPAAAGPSPDFPMPLYGNESVAATDGAWGFVINPAAGGIHYPAELLLALTNLEPTGRLYRGAWAQRGVGIIGSTIKGGPKDWMLAFGNGSDLLRGGLSIDRLQVPGSHATDYAIGLLSRPQPWLSLGLVGRHLTQPNLGGVHLGRAYAGGVGLRPLAFLASKGHELGSRLTLTADVLMAEGAARSQARVRVGGELELVPGLAVRGAVQDHGGFQLGLSLLGGRAAYHGSGAFDRDQRRLAVTHAISLHQGEEHSVFTGPKSNRLAVLRLGGVLGDEPLSGFTLTEGASALAGVASVHRTLERALEDPLTRGVLLDLRGVGNMAQLEELRPRIARLRKAGKPVVAYLEDGGGRGDLYLASACDRIVASEEAYFGALGLRAERRYYRQFLADWGLRLDRSSTGRYKSAYRNFSVDSTPPADREVIERNLDVSQELFVSAVAADRRMDRARLLTVLDGRVWPTRELQRAGLVDTVGYREDALRMLGRLAHLGDHPRTVDLRRRPAVERAWTVPGRIAVVYASGAIDVGRSGNDLLMGPYMGSETVVRQLERAFHEPGVKAVVFRVESPGGSGLASNLIDHAAQRLKHETGKPFIVSMGSVAGSGGYYIAAHGDRIFADRYTRTGSIGVLTLKPSLQGWYAKHGVREDDFERGRYMRGLSTAYDWDAEMQATADSAIADYYRGFVAKVADGRRLSFAQVDSVAQGRVWMGEDAQRHRLVDQIGGLEAAIAEARQRAGIPESERIRLVEFRRPRPWLLERLAGSAVSTLWTRAAHVPEAGAVYYLADDDAAE</sequence>
<dbReference type="Gene3D" id="6.20.330.10">
    <property type="match status" value="2"/>
</dbReference>
<protein>
    <recommendedName>
        <fullName evidence="6">Peptidase S49 domain-containing protein</fullName>
    </recommendedName>
</protein>
<dbReference type="GO" id="GO:0008236">
    <property type="term" value="F:serine-type peptidase activity"/>
    <property type="evidence" value="ECO:0007669"/>
    <property type="project" value="UniProtKB-KW"/>
</dbReference>
<evidence type="ECO:0000256" key="2">
    <source>
        <dbReference type="ARBA" id="ARBA00022670"/>
    </source>
</evidence>
<evidence type="ECO:0000256" key="1">
    <source>
        <dbReference type="ARBA" id="ARBA00008683"/>
    </source>
</evidence>
<accession>A0A538U8A5</accession>